<dbReference type="GO" id="GO:0003700">
    <property type="term" value="F:DNA-binding transcription factor activity"/>
    <property type="evidence" value="ECO:0007669"/>
    <property type="project" value="InterPro"/>
</dbReference>
<keyword evidence="2 5" id="KW-0238">DNA-binding</keyword>
<dbReference type="InterPro" id="IPR001034">
    <property type="entry name" value="DeoR_HTH"/>
</dbReference>
<dbReference type="Pfam" id="PF25583">
    <property type="entry name" value="WCX"/>
    <property type="match status" value="1"/>
</dbReference>
<keyword evidence="6" id="KW-1185">Reference proteome</keyword>
<dbReference type="InterPro" id="IPR036388">
    <property type="entry name" value="WH-like_DNA-bd_sf"/>
</dbReference>
<keyword evidence="1" id="KW-0805">Transcription regulation</keyword>
<evidence type="ECO:0000313" key="5">
    <source>
        <dbReference type="EMBL" id="GIJ58468.1"/>
    </source>
</evidence>
<dbReference type="InterPro" id="IPR036390">
    <property type="entry name" value="WH_DNA-bd_sf"/>
</dbReference>
<protein>
    <submittedName>
        <fullName evidence="5">DNA-binding transcriptional regulator</fullName>
    </submittedName>
</protein>
<keyword evidence="3" id="KW-0804">Transcription</keyword>
<dbReference type="PANTHER" id="PTHR34580">
    <property type="match status" value="1"/>
</dbReference>
<proteinExistence type="predicted"/>
<gene>
    <name evidence="5" type="ORF">Vau01_059840</name>
</gene>
<sequence>MKNPSRLLRLLTLLQARRDWSGPELAERLGVTTRTVRRDVDKLRDLDYPVHAGTGPGARYRLGPGAALPPLLLDDDEAVAVAVALHTAASSGVAGVGETALGALIKVEQVLPARLRHRVGALQIATVPTSPSGSLVDVDLLTAVAAACRDRERLRFGYRSYTGGESVRRTEPHRLVSWGRRWYLVAWDLDRADWRSFRLDRMTPHLPTGPRFAHREPPGGDAAAFVARSVADVWTTHARVRLHASADAVRDRMWPVHGRLEPVDERSCVLHFGAENPEMLAYLLVMLGVDFTVESPAGFAEHLRAVAGRFATAAAATERHQEKSPA</sequence>
<accession>A0A8J4E231</accession>
<dbReference type="InterPro" id="IPR018356">
    <property type="entry name" value="Tscrpt_reg_HTH_DeoR_CS"/>
</dbReference>
<evidence type="ECO:0000256" key="1">
    <source>
        <dbReference type="ARBA" id="ARBA00023015"/>
    </source>
</evidence>
<dbReference type="InterPro" id="IPR013196">
    <property type="entry name" value="HTH_11"/>
</dbReference>
<dbReference type="InterPro" id="IPR051534">
    <property type="entry name" value="CBASS_pafABC_assoc_protein"/>
</dbReference>
<dbReference type="PROSITE" id="PS00894">
    <property type="entry name" value="HTH_DEOR_1"/>
    <property type="match status" value="1"/>
</dbReference>
<dbReference type="InterPro" id="IPR026881">
    <property type="entry name" value="WYL_dom"/>
</dbReference>
<dbReference type="Gene3D" id="1.10.10.10">
    <property type="entry name" value="Winged helix-like DNA-binding domain superfamily/Winged helix DNA-binding domain"/>
    <property type="match status" value="1"/>
</dbReference>
<dbReference type="InterPro" id="IPR028349">
    <property type="entry name" value="PafC-like"/>
</dbReference>
<dbReference type="AlphaFoldDB" id="A0A8J4E231"/>
<dbReference type="PROSITE" id="PS52050">
    <property type="entry name" value="WYL"/>
    <property type="match status" value="1"/>
</dbReference>
<dbReference type="SUPFAM" id="SSF46785">
    <property type="entry name" value="Winged helix' DNA-binding domain"/>
    <property type="match status" value="1"/>
</dbReference>
<evidence type="ECO:0000256" key="2">
    <source>
        <dbReference type="ARBA" id="ARBA00023125"/>
    </source>
</evidence>
<evidence type="ECO:0000259" key="4">
    <source>
        <dbReference type="PROSITE" id="PS51000"/>
    </source>
</evidence>
<dbReference type="Pfam" id="PF13280">
    <property type="entry name" value="WYL"/>
    <property type="match status" value="1"/>
</dbReference>
<dbReference type="InterPro" id="IPR057727">
    <property type="entry name" value="WCX_dom"/>
</dbReference>
<dbReference type="PROSITE" id="PS51000">
    <property type="entry name" value="HTH_DEOR_2"/>
    <property type="match status" value="1"/>
</dbReference>
<dbReference type="Proteomes" id="UP000612585">
    <property type="component" value="Unassembled WGS sequence"/>
</dbReference>
<evidence type="ECO:0000313" key="6">
    <source>
        <dbReference type="Proteomes" id="UP000612585"/>
    </source>
</evidence>
<dbReference type="Pfam" id="PF08279">
    <property type="entry name" value="HTH_11"/>
    <property type="match status" value="1"/>
</dbReference>
<evidence type="ECO:0000256" key="3">
    <source>
        <dbReference type="ARBA" id="ARBA00023163"/>
    </source>
</evidence>
<dbReference type="PIRSF" id="PIRSF016838">
    <property type="entry name" value="PafC"/>
    <property type="match status" value="1"/>
</dbReference>
<feature type="domain" description="HTH deoR-type" evidence="4">
    <location>
        <begin position="3"/>
        <end position="68"/>
    </location>
</feature>
<dbReference type="EMBL" id="BOPG01000037">
    <property type="protein sequence ID" value="GIJ58468.1"/>
    <property type="molecule type" value="Genomic_DNA"/>
</dbReference>
<comment type="caution">
    <text evidence="5">The sequence shown here is derived from an EMBL/GenBank/DDBJ whole genome shotgun (WGS) entry which is preliminary data.</text>
</comment>
<reference evidence="5" key="1">
    <citation type="submission" date="2021-01" db="EMBL/GenBank/DDBJ databases">
        <title>Whole genome shotgun sequence of Virgisporangium aurantiacum NBRC 16421.</title>
        <authorList>
            <person name="Komaki H."/>
            <person name="Tamura T."/>
        </authorList>
    </citation>
    <scope>NUCLEOTIDE SEQUENCE</scope>
    <source>
        <strain evidence="5">NBRC 16421</strain>
    </source>
</reference>
<dbReference type="PANTHER" id="PTHR34580:SF3">
    <property type="entry name" value="PROTEIN PAFB"/>
    <property type="match status" value="1"/>
</dbReference>
<name>A0A8J4E231_9ACTN</name>
<dbReference type="RefSeq" id="WP_203999320.1">
    <property type="nucleotide sequence ID" value="NZ_BOPG01000037.1"/>
</dbReference>
<dbReference type="GO" id="GO:0003677">
    <property type="term" value="F:DNA binding"/>
    <property type="evidence" value="ECO:0007669"/>
    <property type="project" value="UniProtKB-KW"/>
</dbReference>
<organism evidence="5 6">
    <name type="scientific">Virgisporangium aurantiacum</name>
    <dbReference type="NCBI Taxonomy" id="175570"/>
    <lineage>
        <taxon>Bacteria</taxon>
        <taxon>Bacillati</taxon>
        <taxon>Actinomycetota</taxon>
        <taxon>Actinomycetes</taxon>
        <taxon>Micromonosporales</taxon>
        <taxon>Micromonosporaceae</taxon>
        <taxon>Virgisporangium</taxon>
    </lineage>
</organism>